<name>A0A7C9F8H2_9BACT</name>
<proteinExistence type="predicted"/>
<dbReference type="EMBL" id="WHLY01000002">
    <property type="protein sequence ID" value="MPR33524.1"/>
    <property type="molecule type" value="Genomic_DNA"/>
</dbReference>
<accession>A0A7C9F8H2</accession>
<reference evidence="1 2" key="1">
    <citation type="submission" date="2019-10" db="EMBL/GenBank/DDBJ databases">
        <title>Draft Genome Sequence of Cytophagaceae sp. SJW1-29.</title>
        <authorList>
            <person name="Choi A."/>
        </authorList>
    </citation>
    <scope>NUCLEOTIDE SEQUENCE [LARGE SCALE GENOMIC DNA]</scope>
    <source>
        <strain evidence="1 2">SJW1-29</strain>
    </source>
</reference>
<organism evidence="1 2">
    <name type="scientific">Salmonirosea aquatica</name>
    <dbReference type="NCBI Taxonomy" id="2654236"/>
    <lineage>
        <taxon>Bacteria</taxon>
        <taxon>Pseudomonadati</taxon>
        <taxon>Bacteroidota</taxon>
        <taxon>Cytophagia</taxon>
        <taxon>Cytophagales</taxon>
        <taxon>Spirosomataceae</taxon>
        <taxon>Salmonirosea</taxon>
    </lineage>
</organism>
<keyword evidence="2" id="KW-1185">Reference proteome</keyword>
<evidence type="ECO:0000313" key="2">
    <source>
        <dbReference type="Proteomes" id="UP000479293"/>
    </source>
</evidence>
<dbReference type="Proteomes" id="UP000479293">
    <property type="component" value="Unassembled WGS sequence"/>
</dbReference>
<dbReference type="RefSeq" id="WP_152758838.1">
    <property type="nucleotide sequence ID" value="NZ_WHLY01000002.1"/>
</dbReference>
<dbReference type="AlphaFoldDB" id="A0A7C9F8H2"/>
<dbReference type="PROSITE" id="PS51257">
    <property type="entry name" value="PROKAR_LIPOPROTEIN"/>
    <property type="match status" value="1"/>
</dbReference>
<protein>
    <submittedName>
        <fullName evidence="1">Uncharacterized protein</fullName>
    </submittedName>
</protein>
<comment type="caution">
    <text evidence="1">The sequence shown here is derived from an EMBL/GenBank/DDBJ whole genome shotgun (WGS) entry which is preliminary data.</text>
</comment>
<sequence length="123" mass="13639">MKSIIVLLGLLVWAGCDKSDIEISSEVVDTPARIVSNLAVDGCEWHFEIANADSSTITTYVPTVSSEPKVKTLVPKYGTEDAYSFIDVNIKYRLTNQKRTITCGFGHKSEVTAIEIDEIQRLE</sequence>
<evidence type="ECO:0000313" key="1">
    <source>
        <dbReference type="EMBL" id="MPR33524.1"/>
    </source>
</evidence>
<gene>
    <name evidence="1" type="ORF">GBK04_09130</name>
</gene>